<feature type="domain" description="Protein-PII uridylyltransferase N-terminal" evidence="1">
    <location>
        <begin position="40"/>
        <end position="165"/>
    </location>
</feature>
<name>A0A7W8MT74_9BACL</name>
<dbReference type="CDD" id="cd05401">
    <property type="entry name" value="NT_GlnE_GlnD_like"/>
    <property type="match status" value="1"/>
</dbReference>
<sequence>MESLYELIQQIDQAKTINELSVYHRELAYRLRNVIERDVIASLSHALSDVHDALVKKAVMLAEEETIQAGVGILPEKWCWYVMGSMGRGEPTVWTDQDNGILFECPPEQEEECYAFIRHLAKVGTSYLHDIGYPYCTGNVMATNRRWSQSVRAWEQQMATYIAHHFPDDIRFLLIAMDMRPIYGVSELVTDCKTSLIEQMSRHSVLLKRIGEHVIFPRVPLGWFGNFYIERWGRYSGCLHLKHSGYVQLVNSLKFLSCVGNISAMTTWERLEHIRDRSLLPVSIAENVHEAFLTCVYFRLKYSLEAADRDYVPLHVLDTRERTRLKKAMKAAQMLQRTVMRQVRGWRDE</sequence>
<dbReference type="Pfam" id="PF10335">
    <property type="entry name" value="DUF294_C"/>
    <property type="match status" value="1"/>
</dbReference>
<protein>
    <submittedName>
        <fullName evidence="3">Signal-transduction protein with cAMP-binding, CBS, and nucleotidyltransferase domain</fullName>
    </submittedName>
</protein>
<dbReference type="InterPro" id="IPR005105">
    <property type="entry name" value="GlnD_Uridyltrans_N"/>
</dbReference>
<evidence type="ECO:0000259" key="1">
    <source>
        <dbReference type="Pfam" id="PF03445"/>
    </source>
</evidence>
<feature type="domain" description="DUF294" evidence="2">
    <location>
        <begin position="206"/>
        <end position="341"/>
    </location>
</feature>
<accession>A0A7W8MT74</accession>
<gene>
    <name evidence="3" type="ORF">HNQ34_000189</name>
</gene>
<keyword evidence="3" id="KW-0808">Transferase</keyword>
<keyword evidence="4" id="KW-1185">Reference proteome</keyword>
<dbReference type="Proteomes" id="UP000520011">
    <property type="component" value="Unassembled WGS sequence"/>
</dbReference>
<dbReference type="RefSeq" id="WP_183250893.1">
    <property type="nucleotide sequence ID" value="NZ_JACHEP010000001.1"/>
</dbReference>
<dbReference type="InterPro" id="IPR018821">
    <property type="entry name" value="DUF294_put_nucleoTrafse_sb-bd"/>
</dbReference>
<evidence type="ECO:0000259" key="2">
    <source>
        <dbReference type="Pfam" id="PF10335"/>
    </source>
</evidence>
<dbReference type="EMBL" id="JACHEP010000001">
    <property type="protein sequence ID" value="MBB5323112.1"/>
    <property type="molecule type" value="Genomic_DNA"/>
</dbReference>
<organism evidence="3 4">
    <name type="scientific">Anoxybacteroides tepidamans</name>
    <dbReference type="NCBI Taxonomy" id="265948"/>
    <lineage>
        <taxon>Bacteria</taxon>
        <taxon>Bacillati</taxon>
        <taxon>Bacillota</taxon>
        <taxon>Bacilli</taxon>
        <taxon>Bacillales</taxon>
        <taxon>Anoxybacillaceae</taxon>
        <taxon>Anoxybacteroides</taxon>
    </lineage>
</organism>
<reference evidence="3 4" key="1">
    <citation type="submission" date="2020-08" db="EMBL/GenBank/DDBJ databases">
        <title>Genomic Encyclopedia of Type Strains, Phase IV (KMG-IV): sequencing the most valuable type-strain genomes for metagenomic binning, comparative biology and taxonomic classification.</title>
        <authorList>
            <person name="Goeker M."/>
        </authorList>
    </citation>
    <scope>NUCLEOTIDE SEQUENCE [LARGE SCALE GENOMIC DNA]</scope>
    <source>
        <strain evidence="3 4">DSM 16325</strain>
    </source>
</reference>
<proteinExistence type="predicted"/>
<dbReference type="GO" id="GO:0008773">
    <property type="term" value="F:[protein-PII] uridylyltransferase activity"/>
    <property type="evidence" value="ECO:0007669"/>
    <property type="project" value="InterPro"/>
</dbReference>
<evidence type="ECO:0000313" key="4">
    <source>
        <dbReference type="Proteomes" id="UP000520011"/>
    </source>
</evidence>
<evidence type="ECO:0000313" key="3">
    <source>
        <dbReference type="EMBL" id="MBB5323112.1"/>
    </source>
</evidence>
<dbReference type="Pfam" id="PF03445">
    <property type="entry name" value="DUF294"/>
    <property type="match status" value="1"/>
</dbReference>
<comment type="caution">
    <text evidence="3">The sequence shown here is derived from an EMBL/GenBank/DDBJ whole genome shotgun (WGS) entry which is preliminary data.</text>
</comment>
<dbReference type="AlphaFoldDB" id="A0A7W8MT74"/>